<dbReference type="KEGG" id="salw:CP975_11580"/>
<organism evidence="1 2">
    <name type="scientific">Streptomyces alboniger</name>
    <dbReference type="NCBI Taxonomy" id="132473"/>
    <lineage>
        <taxon>Bacteria</taxon>
        <taxon>Bacillati</taxon>
        <taxon>Actinomycetota</taxon>
        <taxon>Actinomycetes</taxon>
        <taxon>Kitasatosporales</taxon>
        <taxon>Streptomycetaceae</taxon>
        <taxon>Streptomyces</taxon>
        <taxon>Streptomyces aurantiacus group</taxon>
    </lineage>
</organism>
<protein>
    <recommendedName>
        <fullName evidence="3">ATP-dependent DNA ligase family profile domain-containing protein</fullName>
    </recommendedName>
</protein>
<name>A0A5J6HFN7_STRAD</name>
<dbReference type="AlphaFoldDB" id="A0A5J6HFN7"/>
<dbReference type="EMBL" id="CP023695">
    <property type="protein sequence ID" value="QEV18062.1"/>
    <property type="molecule type" value="Genomic_DNA"/>
</dbReference>
<evidence type="ECO:0000313" key="2">
    <source>
        <dbReference type="Proteomes" id="UP000326553"/>
    </source>
</evidence>
<reference evidence="1 2" key="1">
    <citation type="submission" date="2017-09" db="EMBL/GenBank/DDBJ databases">
        <authorList>
            <person name="Lee N."/>
            <person name="Cho B.-K."/>
        </authorList>
    </citation>
    <scope>NUCLEOTIDE SEQUENCE [LARGE SCALE GENOMIC DNA]</scope>
    <source>
        <strain evidence="1 2">ATCC 12461</strain>
    </source>
</reference>
<evidence type="ECO:0008006" key="3">
    <source>
        <dbReference type="Google" id="ProtNLM"/>
    </source>
</evidence>
<gene>
    <name evidence="1" type="ORF">CP975_11580</name>
</gene>
<accession>A0A5J6HFN7</accession>
<sequence>MLPASPEFVEVAADVDMDVDLGLDGELVTFRDGRLDFAALQQRARCIGCNSPRAAARRDGICILTAAVGGALVGWRNARGL</sequence>
<dbReference type="Proteomes" id="UP000326553">
    <property type="component" value="Chromosome"/>
</dbReference>
<evidence type="ECO:0000313" key="1">
    <source>
        <dbReference type="EMBL" id="QEV18062.1"/>
    </source>
</evidence>
<proteinExistence type="predicted"/>
<keyword evidence="2" id="KW-1185">Reference proteome</keyword>